<keyword evidence="6 9" id="KW-0819">tRNA processing</keyword>
<evidence type="ECO:0000256" key="5">
    <source>
        <dbReference type="ARBA" id="ARBA00022691"/>
    </source>
</evidence>
<evidence type="ECO:0000256" key="8">
    <source>
        <dbReference type="ARBA" id="ARBA00023242"/>
    </source>
</evidence>
<feature type="binding site" evidence="9">
    <location>
        <begin position="262"/>
        <end position="263"/>
    </location>
    <ligand>
        <name>S-adenosyl-L-methionine</name>
        <dbReference type="ChEBI" id="CHEBI:59789"/>
    </ligand>
</feature>
<keyword evidence="2 9" id="KW-0963">Cytoplasm</keyword>
<dbReference type="SUPFAM" id="SSF53335">
    <property type="entry name" value="S-adenosyl-L-methionine-dependent methyltransferases"/>
    <property type="match status" value="1"/>
</dbReference>
<dbReference type="GO" id="GO:0002939">
    <property type="term" value="P:tRNA N1-guanine methylation"/>
    <property type="evidence" value="ECO:0007669"/>
    <property type="project" value="TreeGrafter"/>
</dbReference>
<evidence type="ECO:0000256" key="6">
    <source>
        <dbReference type="ARBA" id="ARBA00022694"/>
    </source>
</evidence>
<comment type="similarity">
    <text evidence="9">Belongs to the TRM5 / TYW2 family.</text>
</comment>
<proteinExistence type="inferred from homology"/>
<evidence type="ECO:0000313" key="12">
    <source>
        <dbReference type="Proteomes" id="UP001058974"/>
    </source>
</evidence>
<comment type="subcellular location">
    <subcellularLocation>
        <location evidence="9">Mitochondrion matrix</location>
    </subcellularLocation>
    <subcellularLocation>
        <location evidence="9">Nucleus</location>
    </subcellularLocation>
    <subcellularLocation>
        <location evidence="9">Cytoplasm</location>
    </subcellularLocation>
    <text evidence="9">Predominantly in the mitochondria and in the nucleus.</text>
</comment>
<dbReference type="Proteomes" id="UP001058974">
    <property type="component" value="Chromosome 4"/>
</dbReference>
<evidence type="ECO:0000259" key="10">
    <source>
        <dbReference type="PROSITE" id="PS51684"/>
    </source>
</evidence>
<dbReference type="EMBL" id="JAMSHJ010000004">
    <property type="protein sequence ID" value="KAI5416400.1"/>
    <property type="molecule type" value="Genomic_DNA"/>
</dbReference>
<dbReference type="PROSITE" id="PS51684">
    <property type="entry name" value="SAM_MT_TRM5_TYW2"/>
    <property type="match status" value="1"/>
</dbReference>
<dbReference type="HAMAP" id="MF_03152">
    <property type="entry name" value="TRM5"/>
    <property type="match status" value="1"/>
</dbReference>
<keyword evidence="7 9" id="KW-0496">Mitochondrion</keyword>
<dbReference type="InterPro" id="IPR056743">
    <property type="entry name" value="TRM5-TYW2-like_MTfase"/>
</dbReference>
<dbReference type="InterPro" id="IPR030382">
    <property type="entry name" value="MeTrfase_TRM5/TYW2"/>
</dbReference>
<name>A0A9D4XBI7_PEA</name>
<dbReference type="Gene3D" id="3.30.300.110">
    <property type="entry name" value="Met-10+ protein-like domains"/>
    <property type="match status" value="1"/>
</dbReference>
<dbReference type="Pfam" id="PF25133">
    <property type="entry name" value="TYW2_N_2"/>
    <property type="match status" value="1"/>
</dbReference>
<dbReference type="EC" id="2.1.1.228" evidence="9"/>
<evidence type="ECO:0000256" key="9">
    <source>
        <dbReference type="HAMAP-Rule" id="MF_03152"/>
    </source>
</evidence>
<dbReference type="AlphaFoldDB" id="A0A9D4XBI7"/>
<dbReference type="GO" id="GO:0052906">
    <property type="term" value="F:tRNA (guanine(37)-N1)-methyltransferase activity"/>
    <property type="evidence" value="ECO:0007669"/>
    <property type="project" value="UniProtKB-UniRule"/>
</dbReference>
<dbReference type="Pfam" id="PF02475">
    <property type="entry name" value="TRM5-TYW2_MTfase"/>
    <property type="match status" value="1"/>
</dbReference>
<dbReference type="InterPro" id="IPR029063">
    <property type="entry name" value="SAM-dependent_MTases_sf"/>
</dbReference>
<keyword evidence="4 9" id="KW-0808">Transferase</keyword>
<comment type="catalytic activity">
    <reaction evidence="9">
        <text>guanosine(37) in tRNA + S-adenosyl-L-methionine = N(1)-methylguanosine(37) in tRNA + S-adenosyl-L-homocysteine + H(+)</text>
        <dbReference type="Rhea" id="RHEA:36899"/>
        <dbReference type="Rhea" id="RHEA-COMP:10145"/>
        <dbReference type="Rhea" id="RHEA-COMP:10147"/>
        <dbReference type="ChEBI" id="CHEBI:15378"/>
        <dbReference type="ChEBI" id="CHEBI:57856"/>
        <dbReference type="ChEBI" id="CHEBI:59789"/>
        <dbReference type="ChEBI" id="CHEBI:73542"/>
        <dbReference type="ChEBI" id="CHEBI:74269"/>
        <dbReference type="EC" id="2.1.1.228"/>
    </reaction>
</comment>
<dbReference type="Gramene" id="Psat04G0146300-T2">
    <property type="protein sequence ID" value="KAI5416400.1"/>
    <property type="gene ID" value="KIW84_041463"/>
</dbReference>
<comment type="function">
    <text evidence="9">Specifically methylates the N1 position of guanosine-37 in various cytoplasmic and mitochondrial tRNAs. Methylation is not dependent on the nature of the nucleoside 5' of the target nucleoside. This is the first step in the biosynthesis of wybutosine (yW), a modified base adjacent to the anticodon of tRNAs and required for accurate decoding.</text>
</comment>
<dbReference type="Gene3D" id="3.40.50.150">
    <property type="entry name" value="Vaccinia Virus protein VP39"/>
    <property type="match status" value="1"/>
</dbReference>
<dbReference type="GO" id="GO:0005634">
    <property type="term" value="C:nucleus"/>
    <property type="evidence" value="ECO:0007669"/>
    <property type="project" value="UniProtKB-SubCell"/>
</dbReference>
<dbReference type="PANTHER" id="PTHR23245">
    <property type="entry name" value="TRNA METHYLTRANSFERASE"/>
    <property type="match status" value="1"/>
</dbReference>
<reference evidence="11 12" key="1">
    <citation type="journal article" date="2022" name="Nat. Genet.">
        <title>Improved pea reference genome and pan-genome highlight genomic features and evolutionary characteristics.</title>
        <authorList>
            <person name="Yang T."/>
            <person name="Liu R."/>
            <person name="Luo Y."/>
            <person name="Hu S."/>
            <person name="Wang D."/>
            <person name="Wang C."/>
            <person name="Pandey M.K."/>
            <person name="Ge S."/>
            <person name="Xu Q."/>
            <person name="Li N."/>
            <person name="Li G."/>
            <person name="Huang Y."/>
            <person name="Saxena R.K."/>
            <person name="Ji Y."/>
            <person name="Li M."/>
            <person name="Yan X."/>
            <person name="He Y."/>
            <person name="Liu Y."/>
            <person name="Wang X."/>
            <person name="Xiang C."/>
            <person name="Varshney R.K."/>
            <person name="Ding H."/>
            <person name="Gao S."/>
            <person name="Zong X."/>
        </authorList>
    </citation>
    <scope>NUCLEOTIDE SEQUENCE [LARGE SCALE GENOMIC DNA]</scope>
    <source>
        <strain evidence="11 12">cv. Zhongwan 6</strain>
    </source>
</reference>
<evidence type="ECO:0000256" key="4">
    <source>
        <dbReference type="ARBA" id="ARBA00022679"/>
    </source>
</evidence>
<feature type="binding site" evidence="9">
    <location>
        <begin position="290"/>
        <end position="291"/>
    </location>
    <ligand>
        <name>S-adenosyl-L-methionine</name>
        <dbReference type="ChEBI" id="CHEBI:59789"/>
    </ligand>
</feature>
<keyword evidence="5 9" id="KW-0949">S-adenosyl-L-methionine</keyword>
<protein>
    <recommendedName>
        <fullName evidence="9">tRNA (guanine(37)-N1)-methyltransferase</fullName>
        <ecNumber evidence="9">2.1.1.228</ecNumber>
    </recommendedName>
    <alternativeName>
        <fullName evidence="9">M1G-methyltransferase</fullName>
    </alternativeName>
    <alternativeName>
        <fullName evidence="9">tRNA [GM37] methyltransferase</fullName>
    </alternativeName>
    <alternativeName>
        <fullName evidence="9">tRNA methyltransferase 5 homolog</fullName>
    </alternativeName>
</protein>
<dbReference type="InterPro" id="IPR025792">
    <property type="entry name" value="tRNA_Gua_MeTrfase_euk"/>
</dbReference>
<feature type="domain" description="SAM-dependent methyltransferase TRM5/TYW2-type" evidence="10">
    <location>
        <begin position="131"/>
        <end position="462"/>
    </location>
</feature>
<dbReference type="PANTHER" id="PTHR23245:SF36">
    <property type="entry name" value="TRNA (GUANINE(37)-N1)-METHYLTRANSFERASE"/>
    <property type="match status" value="1"/>
</dbReference>
<feature type="binding site" evidence="9">
    <location>
        <position position="224"/>
    </location>
    <ligand>
        <name>S-adenosyl-L-methionine</name>
        <dbReference type="ChEBI" id="CHEBI:59789"/>
    </ligand>
</feature>
<dbReference type="InterPro" id="IPR056744">
    <property type="entry name" value="TRM5/TYW2-like_N"/>
</dbReference>
<evidence type="ECO:0000256" key="3">
    <source>
        <dbReference type="ARBA" id="ARBA00022603"/>
    </source>
</evidence>
<dbReference type="GO" id="GO:0005759">
    <property type="term" value="C:mitochondrial matrix"/>
    <property type="evidence" value="ECO:0007669"/>
    <property type="project" value="UniProtKB-SubCell"/>
</dbReference>
<comment type="similarity">
    <text evidence="1">Belongs to the class I-like SAM-binding methyltransferase superfamily. TRM5/TYW2 family.</text>
</comment>
<comment type="subunit">
    <text evidence="9">Monomer.</text>
</comment>
<evidence type="ECO:0000313" key="11">
    <source>
        <dbReference type="EMBL" id="KAI5416400.1"/>
    </source>
</evidence>
<evidence type="ECO:0000256" key="2">
    <source>
        <dbReference type="ARBA" id="ARBA00022490"/>
    </source>
</evidence>
<comment type="caution">
    <text evidence="11">The sequence shown here is derived from an EMBL/GenBank/DDBJ whole genome shotgun (WGS) entry which is preliminary data.</text>
</comment>
<gene>
    <name evidence="11" type="ORF">KIW84_041463</name>
</gene>
<organism evidence="11 12">
    <name type="scientific">Pisum sativum</name>
    <name type="common">Garden pea</name>
    <name type="synonym">Lathyrus oleraceus</name>
    <dbReference type="NCBI Taxonomy" id="3888"/>
    <lineage>
        <taxon>Eukaryota</taxon>
        <taxon>Viridiplantae</taxon>
        <taxon>Streptophyta</taxon>
        <taxon>Embryophyta</taxon>
        <taxon>Tracheophyta</taxon>
        <taxon>Spermatophyta</taxon>
        <taxon>Magnoliopsida</taxon>
        <taxon>eudicotyledons</taxon>
        <taxon>Gunneridae</taxon>
        <taxon>Pentapetalae</taxon>
        <taxon>rosids</taxon>
        <taxon>fabids</taxon>
        <taxon>Fabales</taxon>
        <taxon>Fabaceae</taxon>
        <taxon>Papilionoideae</taxon>
        <taxon>50 kb inversion clade</taxon>
        <taxon>NPAAA clade</taxon>
        <taxon>Hologalegina</taxon>
        <taxon>IRL clade</taxon>
        <taxon>Fabeae</taxon>
        <taxon>Lathyrus</taxon>
    </lineage>
</organism>
<keyword evidence="12" id="KW-1185">Reference proteome</keyword>
<sequence>MLVDESKFDVHLKLWALRIPCQFCKAATRILNGYLLDKPRVKPIAEDPTCDKNRYLILSEKVQNQDLSEIPKQKLDELKDLCEIEVLPYSLTLGYSYWSADQVLKQILPNGVEVPSSFETIVNHWIHYLLISIPSENSHIAHLNLHDELLPFKDVIAKVIYDKNYPRIKTIANKVGNITNEFRVPEFEILAGEHDMITEVKQYGATFRLDYSLVYWNSRLEHEHKRLVSMFQAGEIICDMFAGIGPFAIPAAQKGCLVYANDLNPNSIHYLKINAKINKVDDQISSYNMDARKFISQLMEVPNSEHKIENVVPVSDTRYTCKIQDNTESNSENELLRANGKAHGTDILEGGGKKGSANKRRRGFDISVPKTWEHFDHVIMNLPASAVQFLDAFRGLIQRKYWKGHLPWIHCYCFIRATETPASIIAVAESALNASILDSRFHRVRDVAPNKAMFCLSFRLPEACLCEDSNDTVRSGAADEKTPL</sequence>
<keyword evidence="8 9" id="KW-0539">Nucleus</keyword>
<dbReference type="FunFam" id="3.30.300.110:FF:000004">
    <property type="entry name" value="tRNA (guanine(37)-N1)-methyltransferase"/>
    <property type="match status" value="1"/>
</dbReference>
<evidence type="ECO:0000256" key="1">
    <source>
        <dbReference type="ARBA" id="ARBA00009775"/>
    </source>
</evidence>
<keyword evidence="3 9" id="KW-0489">Methyltransferase</keyword>
<accession>A0A9D4XBI7</accession>
<evidence type="ECO:0000256" key="7">
    <source>
        <dbReference type="ARBA" id="ARBA00023128"/>
    </source>
</evidence>
<feature type="binding site" evidence="9">
    <location>
        <position position="381"/>
    </location>
    <ligand>
        <name>S-adenosyl-L-methionine</name>
        <dbReference type="ChEBI" id="CHEBI:59789"/>
    </ligand>
</feature>